<feature type="compositionally biased region" description="Basic and acidic residues" evidence="1">
    <location>
        <begin position="63"/>
        <end position="95"/>
    </location>
</feature>
<keyword evidence="3" id="KW-1185">Reference proteome</keyword>
<accession>E2B9D4</accession>
<evidence type="ECO:0000313" key="3">
    <source>
        <dbReference type="Proteomes" id="UP000008237"/>
    </source>
</evidence>
<proteinExistence type="predicted"/>
<organism evidence="3">
    <name type="scientific">Harpegnathos saltator</name>
    <name type="common">Jerdon's jumping ant</name>
    <dbReference type="NCBI Taxonomy" id="610380"/>
    <lineage>
        <taxon>Eukaryota</taxon>
        <taxon>Metazoa</taxon>
        <taxon>Ecdysozoa</taxon>
        <taxon>Arthropoda</taxon>
        <taxon>Hexapoda</taxon>
        <taxon>Insecta</taxon>
        <taxon>Pterygota</taxon>
        <taxon>Neoptera</taxon>
        <taxon>Endopterygota</taxon>
        <taxon>Hymenoptera</taxon>
        <taxon>Apocrita</taxon>
        <taxon>Aculeata</taxon>
        <taxon>Formicoidea</taxon>
        <taxon>Formicidae</taxon>
        <taxon>Ponerinae</taxon>
        <taxon>Ponerini</taxon>
        <taxon>Harpegnathos</taxon>
    </lineage>
</organism>
<dbReference type="InParanoid" id="E2B9D4"/>
<protein>
    <submittedName>
        <fullName evidence="2">Uncharacterized protein</fullName>
    </submittedName>
</protein>
<gene>
    <name evidence="2" type="ORF">EAI_13515</name>
</gene>
<feature type="region of interest" description="Disordered" evidence="1">
    <location>
        <begin position="1"/>
        <end position="23"/>
    </location>
</feature>
<sequence length="126" mass="13886">MTNTRRKVEKAGWKDEPPRNGGKLIKSSRIMVFCADGCRRDGTCTAMALLSVTLRVQAPPLEIEPRSRPKIDGQRKPKFITDRGASDARERRQDRSAGSTPMEQPIPDGLLAPDFVGCCGPPLQPQ</sequence>
<name>E2B9D4_HARSA</name>
<evidence type="ECO:0000313" key="2">
    <source>
        <dbReference type="EMBL" id="EFN87685.1"/>
    </source>
</evidence>
<evidence type="ECO:0000256" key="1">
    <source>
        <dbReference type="SAM" id="MobiDB-lite"/>
    </source>
</evidence>
<dbReference type="AlphaFoldDB" id="E2B9D4"/>
<reference evidence="2 3" key="1">
    <citation type="journal article" date="2010" name="Science">
        <title>Genomic comparison of the ants Camponotus floridanus and Harpegnathos saltator.</title>
        <authorList>
            <person name="Bonasio R."/>
            <person name="Zhang G."/>
            <person name="Ye C."/>
            <person name="Mutti N.S."/>
            <person name="Fang X."/>
            <person name="Qin N."/>
            <person name="Donahue G."/>
            <person name="Yang P."/>
            <person name="Li Q."/>
            <person name="Li C."/>
            <person name="Zhang P."/>
            <person name="Huang Z."/>
            <person name="Berger S.L."/>
            <person name="Reinberg D."/>
            <person name="Wang J."/>
            <person name="Liebig J."/>
        </authorList>
    </citation>
    <scope>NUCLEOTIDE SEQUENCE [LARGE SCALE GENOMIC DNA]</scope>
    <source>
        <strain evidence="2 3">R22 G/1</strain>
    </source>
</reference>
<feature type="region of interest" description="Disordered" evidence="1">
    <location>
        <begin position="59"/>
        <end position="126"/>
    </location>
</feature>
<feature type="compositionally biased region" description="Basic and acidic residues" evidence="1">
    <location>
        <begin position="9"/>
        <end position="18"/>
    </location>
</feature>
<dbReference type="EMBL" id="GL446499">
    <property type="protein sequence ID" value="EFN87685.1"/>
    <property type="molecule type" value="Genomic_DNA"/>
</dbReference>
<dbReference type="Proteomes" id="UP000008237">
    <property type="component" value="Unassembled WGS sequence"/>
</dbReference>